<comment type="similarity">
    <text evidence="2 5">Belongs to the RecX family.</text>
</comment>
<name>E6SK37_THEM7</name>
<feature type="compositionally biased region" description="Gly residues" evidence="6">
    <location>
        <begin position="18"/>
        <end position="27"/>
    </location>
</feature>
<gene>
    <name evidence="5" type="primary">recX</name>
    <name evidence="9" type="ordered locus">Tmar_1065</name>
</gene>
<evidence type="ECO:0000256" key="1">
    <source>
        <dbReference type="ARBA" id="ARBA00004496"/>
    </source>
</evidence>
<evidence type="ECO:0000313" key="10">
    <source>
        <dbReference type="Proteomes" id="UP000008915"/>
    </source>
</evidence>
<dbReference type="EMBL" id="CP002344">
    <property type="protein sequence ID" value="ADU51178.1"/>
    <property type="molecule type" value="Genomic_DNA"/>
</dbReference>
<keyword evidence="10" id="KW-1185">Reference proteome</keyword>
<evidence type="ECO:0000259" key="8">
    <source>
        <dbReference type="Pfam" id="PF21982"/>
    </source>
</evidence>
<dbReference type="Gene3D" id="1.10.10.10">
    <property type="entry name" value="Winged helix-like DNA-binding domain superfamily/Winged helix DNA-binding domain"/>
    <property type="match status" value="2"/>
</dbReference>
<dbReference type="GO" id="GO:0005737">
    <property type="term" value="C:cytoplasm"/>
    <property type="evidence" value="ECO:0007669"/>
    <property type="project" value="UniProtKB-SubCell"/>
</dbReference>
<dbReference type="InterPro" id="IPR053924">
    <property type="entry name" value="RecX_HTH_2nd"/>
</dbReference>
<evidence type="ECO:0000256" key="5">
    <source>
        <dbReference type="HAMAP-Rule" id="MF_01114"/>
    </source>
</evidence>
<dbReference type="InterPro" id="IPR003783">
    <property type="entry name" value="Regulatory_RecX"/>
</dbReference>
<evidence type="ECO:0000256" key="2">
    <source>
        <dbReference type="ARBA" id="ARBA00009695"/>
    </source>
</evidence>
<dbReference type="AlphaFoldDB" id="E6SK37"/>
<evidence type="ECO:0000256" key="4">
    <source>
        <dbReference type="ARBA" id="ARBA00022490"/>
    </source>
</evidence>
<dbReference type="GO" id="GO:0006282">
    <property type="term" value="P:regulation of DNA repair"/>
    <property type="evidence" value="ECO:0007669"/>
    <property type="project" value="UniProtKB-UniRule"/>
</dbReference>
<dbReference type="HAMAP" id="MF_01114">
    <property type="entry name" value="RecX"/>
    <property type="match status" value="1"/>
</dbReference>
<reference evidence="9 10" key="1">
    <citation type="journal article" date="2010" name="Stand. Genomic Sci.">
        <title>Complete genome sequence of Thermaerobacter marianensis type strain (7p75a).</title>
        <authorList>
            <person name="Han C."/>
            <person name="Gu W."/>
            <person name="Zhang X."/>
            <person name="Lapidus A."/>
            <person name="Nolan M."/>
            <person name="Copeland A."/>
            <person name="Lucas S."/>
            <person name="Del Rio T.G."/>
            <person name="Tice H."/>
            <person name="Cheng J.F."/>
            <person name="Tapia R."/>
            <person name="Goodwin L."/>
            <person name="Pitluck S."/>
            <person name="Pagani I."/>
            <person name="Ivanova N."/>
            <person name="Mavromatis K."/>
            <person name="Mikhailova N."/>
            <person name="Pati A."/>
            <person name="Chen A."/>
            <person name="Palaniappan K."/>
            <person name="Land M."/>
            <person name="Hauser L."/>
            <person name="Chang Y.J."/>
            <person name="Jeffries C.D."/>
            <person name="Schneider S."/>
            <person name="Rohde M."/>
            <person name="Goker M."/>
            <person name="Pukall R."/>
            <person name="Woyke T."/>
            <person name="Bristow J."/>
            <person name="Eisen J.A."/>
            <person name="Markowitz V."/>
            <person name="Hugenholtz P."/>
            <person name="Kyrpides N.C."/>
            <person name="Klenk H.P."/>
            <person name="Detter J.C."/>
        </authorList>
    </citation>
    <scope>NUCLEOTIDE SEQUENCE [LARGE SCALE GENOMIC DNA]</scope>
    <source>
        <strain evidence="10">ATCC 700841 / DSM 12885 / JCM 10246 / 7p75a</strain>
    </source>
</reference>
<comment type="function">
    <text evidence="5">Modulates RecA activity.</text>
</comment>
<keyword evidence="4 5" id="KW-0963">Cytoplasm</keyword>
<proteinExistence type="inferred from homology"/>
<feature type="domain" description="RecX first three-helical" evidence="8">
    <location>
        <begin position="52"/>
        <end position="89"/>
    </location>
</feature>
<feature type="compositionally biased region" description="Gly residues" evidence="6">
    <location>
        <begin position="184"/>
        <end position="201"/>
    </location>
</feature>
<reference evidence="10" key="2">
    <citation type="journal article" date="2010" name="Stand. Genomic Sci.">
        <title>Complete genome sequence of Thermaerobacter marianensis type strain (7p75aT).</title>
        <authorList>
            <person name="Han C."/>
            <person name="Gu W."/>
            <person name="Zhang X."/>
            <person name="Lapidus A."/>
            <person name="Nolan M."/>
            <person name="Copeland A."/>
            <person name="Lucas S."/>
            <person name="Glavina Del Rio T."/>
            <person name="Tice H."/>
            <person name="Cheng J."/>
            <person name="Tapia R."/>
            <person name="Goodwin L."/>
            <person name="Pitluck S."/>
            <person name="Pagani I."/>
            <person name="Ivanova N."/>
            <person name="Mavromatis K."/>
            <person name="Mikhailova N."/>
            <person name="Pati A."/>
            <person name="Chen A."/>
            <person name="Palaniappan K."/>
            <person name="Land M."/>
            <person name="Hauser L."/>
            <person name="Chang Y."/>
            <person name="Jeffries C."/>
            <person name="Schneider S."/>
            <person name="Rohde M."/>
            <person name="Goker M."/>
            <person name="Pukall R."/>
            <person name="Woyke T."/>
            <person name="Bristow J."/>
            <person name="Eisen J."/>
            <person name="Markowitz V."/>
            <person name="Hugenholtz P."/>
            <person name="Kyrpides N."/>
            <person name="Klenk H."/>
            <person name="Detter J."/>
        </authorList>
    </citation>
    <scope>NUCLEOTIDE SEQUENCE [LARGE SCALE GENOMIC DNA]</scope>
    <source>
        <strain evidence="10">ATCC 700841 / DSM 12885 / JCM 10246 / 7p75a</strain>
    </source>
</reference>
<feature type="region of interest" description="Disordered" evidence="6">
    <location>
        <begin position="165"/>
        <end position="228"/>
    </location>
</feature>
<dbReference type="InterPro" id="IPR053926">
    <property type="entry name" value="RecX_HTH_1st"/>
</dbReference>
<feature type="region of interest" description="Disordered" evidence="6">
    <location>
        <begin position="1"/>
        <end position="43"/>
    </location>
</feature>
<feature type="domain" description="RecX second three-helical" evidence="7">
    <location>
        <begin position="96"/>
        <end position="135"/>
    </location>
</feature>
<comment type="subcellular location">
    <subcellularLocation>
        <location evidence="1 5">Cytoplasm</location>
    </subcellularLocation>
</comment>
<dbReference type="KEGG" id="tmr:Tmar_1065"/>
<dbReference type="Pfam" id="PF02631">
    <property type="entry name" value="RecX_HTH2"/>
    <property type="match status" value="1"/>
</dbReference>
<dbReference type="eggNOG" id="COG2137">
    <property type="taxonomic scope" value="Bacteria"/>
</dbReference>
<dbReference type="PANTHER" id="PTHR33602">
    <property type="entry name" value="REGULATORY PROTEIN RECX FAMILY PROTEIN"/>
    <property type="match status" value="1"/>
</dbReference>
<evidence type="ECO:0000259" key="7">
    <source>
        <dbReference type="Pfam" id="PF02631"/>
    </source>
</evidence>
<dbReference type="RefSeq" id="WP_013495483.1">
    <property type="nucleotide sequence ID" value="NC_014831.1"/>
</dbReference>
<dbReference type="PANTHER" id="PTHR33602:SF1">
    <property type="entry name" value="REGULATORY PROTEIN RECX FAMILY PROTEIN"/>
    <property type="match status" value="1"/>
</dbReference>
<dbReference type="Pfam" id="PF21982">
    <property type="entry name" value="RecX_HTH1"/>
    <property type="match status" value="1"/>
</dbReference>
<protein>
    <recommendedName>
        <fullName evidence="3 5">Regulatory protein RecX</fullName>
    </recommendedName>
</protein>
<evidence type="ECO:0000313" key="9">
    <source>
        <dbReference type="EMBL" id="ADU51178.1"/>
    </source>
</evidence>
<accession>E6SK37</accession>
<dbReference type="Proteomes" id="UP000008915">
    <property type="component" value="Chromosome"/>
</dbReference>
<organism evidence="9 10">
    <name type="scientific">Thermaerobacter marianensis (strain ATCC 700841 / DSM 12885 / JCM 10246 / 7p75a)</name>
    <dbReference type="NCBI Taxonomy" id="644966"/>
    <lineage>
        <taxon>Bacteria</taxon>
        <taxon>Bacillati</taxon>
        <taxon>Bacillota</taxon>
        <taxon>Clostridia</taxon>
        <taxon>Eubacteriales</taxon>
        <taxon>Clostridiales Family XVII. Incertae Sedis</taxon>
        <taxon>Thermaerobacter</taxon>
    </lineage>
</organism>
<evidence type="ECO:0000256" key="3">
    <source>
        <dbReference type="ARBA" id="ARBA00018111"/>
    </source>
</evidence>
<dbReference type="InterPro" id="IPR036388">
    <property type="entry name" value="WH-like_DNA-bd_sf"/>
</dbReference>
<evidence type="ECO:0000256" key="6">
    <source>
        <dbReference type="SAM" id="MobiDB-lite"/>
    </source>
</evidence>
<dbReference type="HOGENOM" id="CLU_1053503_0_0_9"/>
<dbReference type="STRING" id="644966.Tmar_1065"/>
<sequence length="264" mass="27553">MTPVDAGDEPSGRDGPAGMAGAGGGPEGEPVAADGTGGTPGGEEAVARAVLDQVVRWLAARARTEREIRDRLGRRQVPEAVVERVLERLRRWGYVDDRRLAGDMAEGARARGIGPRRLRADLARRGVPDALADEAVRAAWPPGSQWDAAWELARRRWARLMAAQAGSVVPQGDEGKDGVEAAEGGEGGQAGSGAGGGAEGGGPEESDGCGGLARHRAPGRFAGDAGGRRRAAGRLYRYLLGRGFSPDVVRDVVRRLAGDEIVED</sequence>
<dbReference type="OrthoDB" id="1734100at2"/>